<evidence type="ECO:0000313" key="1">
    <source>
        <dbReference type="EMBL" id="MCW1921799.1"/>
    </source>
</evidence>
<accession>A0ABT3GE01</accession>
<sequence length="128" mass="14379">MAVDPLPTEVKQFIVSHLVSVEELEILLMLAKGERQDWTVDPIYQVILSSRSSVERALEKFTAIGILQKSADAAPLYCFQPQGGDSAIRELARCYREAPVRVIEAIYQRNRDSVQGFADAFKLKPDDP</sequence>
<keyword evidence="2" id="KW-1185">Reference proteome</keyword>
<protein>
    <recommendedName>
        <fullName evidence="3">Transcriptional regulator</fullName>
    </recommendedName>
</protein>
<dbReference type="Proteomes" id="UP001320876">
    <property type="component" value="Unassembled WGS sequence"/>
</dbReference>
<name>A0ABT3GE01_9BACT</name>
<evidence type="ECO:0008006" key="3">
    <source>
        <dbReference type="Google" id="ProtNLM"/>
    </source>
</evidence>
<dbReference type="RefSeq" id="WP_264485908.1">
    <property type="nucleotide sequence ID" value="NZ_JAPDDT010000001.1"/>
</dbReference>
<dbReference type="EMBL" id="JAPDDT010000001">
    <property type="protein sequence ID" value="MCW1921799.1"/>
    <property type="molecule type" value="Genomic_DNA"/>
</dbReference>
<organism evidence="1 2">
    <name type="scientific">Luteolibacter arcticus</name>
    <dbReference type="NCBI Taxonomy" id="1581411"/>
    <lineage>
        <taxon>Bacteria</taxon>
        <taxon>Pseudomonadati</taxon>
        <taxon>Verrucomicrobiota</taxon>
        <taxon>Verrucomicrobiia</taxon>
        <taxon>Verrucomicrobiales</taxon>
        <taxon>Verrucomicrobiaceae</taxon>
        <taxon>Luteolibacter</taxon>
    </lineage>
</organism>
<gene>
    <name evidence="1" type="ORF">OKA05_04495</name>
</gene>
<evidence type="ECO:0000313" key="2">
    <source>
        <dbReference type="Proteomes" id="UP001320876"/>
    </source>
</evidence>
<comment type="caution">
    <text evidence="1">The sequence shown here is derived from an EMBL/GenBank/DDBJ whole genome shotgun (WGS) entry which is preliminary data.</text>
</comment>
<reference evidence="1 2" key="1">
    <citation type="submission" date="2022-10" db="EMBL/GenBank/DDBJ databases">
        <title>Luteolibacter arcticus strain CCTCC AB 2014275, whole genome shotgun sequencing project.</title>
        <authorList>
            <person name="Zhao G."/>
            <person name="Shen L."/>
        </authorList>
    </citation>
    <scope>NUCLEOTIDE SEQUENCE [LARGE SCALE GENOMIC DNA]</scope>
    <source>
        <strain evidence="1 2">CCTCC AB 2014275</strain>
    </source>
</reference>
<proteinExistence type="predicted"/>